<evidence type="ECO:0000313" key="1">
    <source>
        <dbReference type="EMBL" id="SMP43887.1"/>
    </source>
</evidence>
<reference evidence="1 2" key="1">
    <citation type="submission" date="2017-05" db="EMBL/GenBank/DDBJ databases">
        <authorList>
            <person name="Varghese N."/>
            <person name="Submissions S."/>
        </authorList>
    </citation>
    <scope>NUCLEOTIDE SEQUENCE [LARGE SCALE GENOMIC DNA]</scope>
    <source>
        <strain evidence="1 2">DSM 25457</strain>
    </source>
</reference>
<keyword evidence="2" id="KW-1185">Reference proteome</keyword>
<proteinExistence type="predicted"/>
<dbReference type="Proteomes" id="UP001158067">
    <property type="component" value="Unassembled WGS sequence"/>
</dbReference>
<name>A0ABY1PRH9_9BACT</name>
<protein>
    <submittedName>
        <fullName evidence="1">Uncharacterized protein</fullName>
    </submittedName>
</protein>
<dbReference type="EMBL" id="FXUG01000001">
    <property type="protein sequence ID" value="SMP43887.1"/>
    <property type="molecule type" value="Genomic_DNA"/>
</dbReference>
<organism evidence="1 2">
    <name type="scientific">Neorhodopirellula lusitana</name>
    <dbReference type="NCBI Taxonomy" id="445327"/>
    <lineage>
        <taxon>Bacteria</taxon>
        <taxon>Pseudomonadati</taxon>
        <taxon>Planctomycetota</taxon>
        <taxon>Planctomycetia</taxon>
        <taxon>Pirellulales</taxon>
        <taxon>Pirellulaceae</taxon>
        <taxon>Neorhodopirellula</taxon>
    </lineage>
</organism>
<comment type="caution">
    <text evidence="1">The sequence shown here is derived from an EMBL/GenBank/DDBJ whole genome shotgun (WGS) entry which is preliminary data.</text>
</comment>
<accession>A0ABY1PRH9</accession>
<evidence type="ECO:0000313" key="2">
    <source>
        <dbReference type="Proteomes" id="UP001158067"/>
    </source>
</evidence>
<gene>
    <name evidence="1" type="ORF">SAMN06265222_1011023</name>
</gene>
<sequence length="102" mass="11632">MQVLIAQSAIETFADAVLPGRAWFDLKDLHADHRQPLLDRRRDEFRTVVASKSFWNAVHAEQLYQRVDCIFARDATPNLDRQALPSVFVDDVQEANGSSMEC</sequence>